<feature type="region of interest" description="Disordered" evidence="1">
    <location>
        <begin position="123"/>
        <end position="149"/>
    </location>
</feature>
<gene>
    <name evidence="2" type="ORF">NCTC10821_00321</name>
</gene>
<dbReference type="RefSeq" id="WP_115277274.1">
    <property type="nucleotide sequence ID" value="NZ_AP022600.1"/>
</dbReference>
<accession>A0A378T7N7</accession>
<sequence>MSVSGFAGTRPPRDEVLLLGLVDWVPLERMHQAVVDADPERPPAQTQQQTLNLINDLASEGLFTIGDLTGEGSRFAPWAMTIDQSLQRIRDVYVDGFDNPDYWFWFCWLDLTERGQRLAQPLEDSLTAAGADTVTPPAPPAESPSADRR</sequence>
<protein>
    <submittedName>
        <fullName evidence="2">Uncharacterized protein</fullName>
    </submittedName>
</protein>
<reference evidence="2 3" key="1">
    <citation type="submission" date="2018-06" db="EMBL/GenBank/DDBJ databases">
        <authorList>
            <consortium name="Pathogen Informatics"/>
            <person name="Doyle S."/>
        </authorList>
    </citation>
    <scope>NUCLEOTIDE SEQUENCE [LARGE SCALE GENOMIC DNA]</scope>
    <source>
        <strain evidence="2 3">NCTC10821</strain>
    </source>
</reference>
<evidence type="ECO:0000256" key="1">
    <source>
        <dbReference type="SAM" id="MobiDB-lite"/>
    </source>
</evidence>
<name>A0A378T7N7_9MYCO</name>
<proteinExistence type="predicted"/>
<organism evidence="2 3">
    <name type="scientific">Mycolicibacterium tokaiense</name>
    <dbReference type="NCBI Taxonomy" id="39695"/>
    <lineage>
        <taxon>Bacteria</taxon>
        <taxon>Bacillati</taxon>
        <taxon>Actinomycetota</taxon>
        <taxon>Actinomycetes</taxon>
        <taxon>Mycobacteriales</taxon>
        <taxon>Mycobacteriaceae</taxon>
        <taxon>Mycolicibacterium</taxon>
    </lineage>
</organism>
<dbReference type="EMBL" id="UGQT01000001">
    <property type="protein sequence ID" value="STZ56828.1"/>
    <property type="molecule type" value="Genomic_DNA"/>
</dbReference>
<evidence type="ECO:0000313" key="3">
    <source>
        <dbReference type="Proteomes" id="UP000254978"/>
    </source>
</evidence>
<dbReference type="AlphaFoldDB" id="A0A378T7N7"/>
<dbReference type="OrthoDB" id="4640995at2"/>
<dbReference type="Proteomes" id="UP000254978">
    <property type="component" value="Unassembled WGS sequence"/>
</dbReference>
<keyword evidence="3" id="KW-1185">Reference proteome</keyword>
<evidence type="ECO:0000313" key="2">
    <source>
        <dbReference type="EMBL" id="STZ56828.1"/>
    </source>
</evidence>